<dbReference type="SMART" id="SM00347">
    <property type="entry name" value="HTH_MARR"/>
    <property type="match status" value="1"/>
</dbReference>
<feature type="domain" description="HTH marR-type" evidence="4">
    <location>
        <begin position="1"/>
        <end position="116"/>
    </location>
</feature>
<dbReference type="Proteomes" id="UP000249165">
    <property type="component" value="Unassembled WGS sequence"/>
</dbReference>
<keyword evidence="1" id="KW-0805">Transcription regulation</keyword>
<evidence type="ECO:0000259" key="4">
    <source>
        <dbReference type="PROSITE" id="PS50995"/>
    </source>
</evidence>
<gene>
    <name evidence="5" type="ORF">ATI53_101228</name>
</gene>
<organism evidence="5 6">
    <name type="scientific">Salipiger aestuarii</name>
    <dbReference type="NCBI Taxonomy" id="568098"/>
    <lineage>
        <taxon>Bacteria</taxon>
        <taxon>Pseudomonadati</taxon>
        <taxon>Pseudomonadota</taxon>
        <taxon>Alphaproteobacteria</taxon>
        <taxon>Rhodobacterales</taxon>
        <taxon>Roseobacteraceae</taxon>
        <taxon>Salipiger</taxon>
    </lineage>
</organism>
<name>A0A327YC19_9RHOB</name>
<dbReference type="GO" id="GO:0003677">
    <property type="term" value="F:DNA binding"/>
    <property type="evidence" value="ECO:0007669"/>
    <property type="project" value="UniProtKB-KW"/>
</dbReference>
<dbReference type="SUPFAM" id="SSF46785">
    <property type="entry name" value="Winged helix' DNA-binding domain"/>
    <property type="match status" value="1"/>
</dbReference>
<dbReference type="InterPro" id="IPR036388">
    <property type="entry name" value="WH-like_DNA-bd_sf"/>
</dbReference>
<dbReference type="PANTHER" id="PTHR42756">
    <property type="entry name" value="TRANSCRIPTIONAL REGULATOR, MARR"/>
    <property type="match status" value="1"/>
</dbReference>
<evidence type="ECO:0000313" key="6">
    <source>
        <dbReference type="Proteomes" id="UP000249165"/>
    </source>
</evidence>
<dbReference type="Gene3D" id="1.10.10.10">
    <property type="entry name" value="Winged helix-like DNA-binding domain superfamily/Winged helix DNA-binding domain"/>
    <property type="match status" value="1"/>
</dbReference>
<keyword evidence="3" id="KW-0804">Transcription</keyword>
<evidence type="ECO:0000313" key="5">
    <source>
        <dbReference type="EMBL" id="RAK18523.1"/>
    </source>
</evidence>
<keyword evidence="2 5" id="KW-0238">DNA-binding</keyword>
<dbReference type="Pfam" id="PF12802">
    <property type="entry name" value="MarR_2"/>
    <property type="match status" value="1"/>
</dbReference>
<sequence length="135" mass="15191">MFEAVGKDVDLSPVRWILIATIRLRPGLSMAEVSFMTGVDKASTGRTIRNLEGSGLIRVVRSAHDKRERRVYTTTKGDKLVHAFYPRIKILHDDIMAAFEPEEAKEFVRLLGKFIEVNDHRSRAALSDNLSVGPL</sequence>
<dbReference type="PRINTS" id="PR00598">
    <property type="entry name" value="HTHMARR"/>
</dbReference>
<dbReference type="InterPro" id="IPR036390">
    <property type="entry name" value="WH_DNA-bd_sf"/>
</dbReference>
<dbReference type="InterPro" id="IPR000835">
    <property type="entry name" value="HTH_MarR-typ"/>
</dbReference>
<keyword evidence="6" id="KW-1185">Reference proteome</keyword>
<evidence type="ECO:0000256" key="1">
    <source>
        <dbReference type="ARBA" id="ARBA00023015"/>
    </source>
</evidence>
<comment type="caution">
    <text evidence="5">The sequence shown here is derived from an EMBL/GenBank/DDBJ whole genome shotgun (WGS) entry which is preliminary data.</text>
</comment>
<dbReference type="EMBL" id="QLMG01000012">
    <property type="protein sequence ID" value="RAK18523.1"/>
    <property type="molecule type" value="Genomic_DNA"/>
</dbReference>
<proteinExistence type="predicted"/>
<dbReference type="PANTHER" id="PTHR42756:SF1">
    <property type="entry name" value="TRANSCRIPTIONAL REPRESSOR OF EMRAB OPERON"/>
    <property type="match status" value="1"/>
</dbReference>
<reference evidence="5 6" key="1">
    <citation type="submission" date="2018-06" db="EMBL/GenBank/DDBJ databases">
        <title>Genomic Encyclopedia of Archaeal and Bacterial Type Strains, Phase II (KMG-II): from individual species to whole genera.</title>
        <authorList>
            <person name="Goeker M."/>
        </authorList>
    </citation>
    <scope>NUCLEOTIDE SEQUENCE [LARGE SCALE GENOMIC DNA]</scope>
    <source>
        <strain evidence="5 6">DSM 22011</strain>
    </source>
</reference>
<protein>
    <submittedName>
        <fullName evidence="5">DNA-binding MarR family transcriptional regulator</fullName>
    </submittedName>
</protein>
<accession>A0A327YC19</accession>
<dbReference type="AlphaFoldDB" id="A0A327YC19"/>
<evidence type="ECO:0000256" key="2">
    <source>
        <dbReference type="ARBA" id="ARBA00023125"/>
    </source>
</evidence>
<dbReference type="GO" id="GO:0003700">
    <property type="term" value="F:DNA-binding transcription factor activity"/>
    <property type="evidence" value="ECO:0007669"/>
    <property type="project" value="InterPro"/>
</dbReference>
<dbReference type="PROSITE" id="PS50995">
    <property type="entry name" value="HTH_MARR_2"/>
    <property type="match status" value="1"/>
</dbReference>
<evidence type="ECO:0000256" key="3">
    <source>
        <dbReference type="ARBA" id="ARBA00023163"/>
    </source>
</evidence>